<keyword evidence="3" id="KW-0670">Pyruvate</keyword>
<evidence type="ECO:0000256" key="1">
    <source>
        <dbReference type="SAM" id="Phobius"/>
    </source>
</evidence>
<dbReference type="InterPro" id="IPR036918">
    <property type="entry name" value="Pyrv_Knase_C_sf"/>
</dbReference>
<protein>
    <submittedName>
        <fullName evidence="3">Pyruvate kinase</fullName>
    </submittedName>
</protein>
<dbReference type="InterPro" id="IPR015795">
    <property type="entry name" value="Pyrv_Knase_C"/>
</dbReference>
<keyword evidence="3" id="KW-0418">Kinase</keyword>
<accession>A0A7T8HLI2</accession>
<dbReference type="AlphaFoldDB" id="A0A7T8HLI2"/>
<feature type="domain" description="Pyruvate kinase C-terminal" evidence="2">
    <location>
        <begin position="10"/>
        <end position="128"/>
    </location>
</feature>
<feature type="transmembrane region" description="Helical" evidence="1">
    <location>
        <begin position="21"/>
        <end position="41"/>
    </location>
</feature>
<reference evidence="4" key="1">
    <citation type="submission" date="2021-01" db="EMBL/GenBank/DDBJ databases">
        <title>Caligus Genome Assembly.</title>
        <authorList>
            <person name="Gallardo-Escarate C."/>
        </authorList>
    </citation>
    <scope>NUCLEOTIDE SEQUENCE [LARGE SCALE GENOMIC DNA]</scope>
</reference>
<sequence>ESKRMHDCTETTAMAAVHSSYLIRASAIIIITTSGLTANFASKYRPFCPIVAITRDDAVARKLQLYRGVMPIYYPNERDPDWTKDTDNRIQEAINYGKVREFIKSGDHIICVTGWRQGSGSSNCLRIINIE</sequence>
<dbReference type="Pfam" id="PF02887">
    <property type="entry name" value="PK_C"/>
    <property type="match status" value="1"/>
</dbReference>
<dbReference type="GO" id="GO:0016301">
    <property type="term" value="F:kinase activity"/>
    <property type="evidence" value="ECO:0007669"/>
    <property type="project" value="UniProtKB-KW"/>
</dbReference>
<organism evidence="3 4">
    <name type="scientific">Caligus rogercresseyi</name>
    <name type="common">Sea louse</name>
    <dbReference type="NCBI Taxonomy" id="217165"/>
    <lineage>
        <taxon>Eukaryota</taxon>
        <taxon>Metazoa</taxon>
        <taxon>Ecdysozoa</taxon>
        <taxon>Arthropoda</taxon>
        <taxon>Crustacea</taxon>
        <taxon>Multicrustacea</taxon>
        <taxon>Hexanauplia</taxon>
        <taxon>Copepoda</taxon>
        <taxon>Siphonostomatoida</taxon>
        <taxon>Caligidae</taxon>
        <taxon>Caligus</taxon>
    </lineage>
</organism>
<dbReference type="PANTHER" id="PTHR11817">
    <property type="entry name" value="PYRUVATE KINASE"/>
    <property type="match status" value="1"/>
</dbReference>
<dbReference type="Gene3D" id="3.40.1380.20">
    <property type="entry name" value="Pyruvate kinase, C-terminal domain"/>
    <property type="match status" value="1"/>
</dbReference>
<dbReference type="Proteomes" id="UP000595437">
    <property type="component" value="Chromosome 3"/>
</dbReference>
<proteinExistence type="predicted"/>
<gene>
    <name evidence="3" type="ORF">FKW44_004194</name>
</gene>
<keyword evidence="1" id="KW-0472">Membrane</keyword>
<keyword evidence="4" id="KW-1185">Reference proteome</keyword>
<keyword evidence="1" id="KW-1133">Transmembrane helix</keyword>
<keyword evidence="3" id="KW-0808">Transferase</keyword>
<feature type="non-terminal residue" evidence="3">
    <location>
        <position position="131"/>
    </location>
</feature>
<name>A0A7T8HLI2_CALRO</name>
<dbReference type="GO" id="GO:0030955">
    <property type="term" value="F:potassium ion binding"/>
    <property type="evidence" value="ECO:0007669"/>
    <property type="project" value="InterPro"/>
</dbReference>
<dbReference type="EMBL" id="CP045892">
    <property type="protein sequence ID" value="QQP52147.1"/>
    <property type="molecule type" value="Genomic_DNA"/>
</dbReference>
<evidence type="ECO:0000313" key="4">
    <source>
        <dbReference type="Proteomes" id="UP000595437"/>
    </source>
</evidence>
<dbReference type="SUPFAM" id="SSF52935">
    <property type="entry name" value="PK C-terminal domain-like"/>
    <property type="match status" value="1"/>
</dbReference>
<dbReference type="GO" id="GO:0000287">
    <property type="term" value="F:magnesium ion binding"/>
    <property type="evidence" value="ECO:0007669"/>
    <property type="project" value="InterPro"/>
</dbReference>
<evidence type="ECO:0000259" key="2">
    <source>
        <dbReference type="Pfam" id="PF02887"/>
    </source>
</evidence>
<evidence type="ECO:0000313" key="3">
    <source>
        <dbReference type="EMBL" id="QQP52147.1"/>
    </source>
</evidence>
<keyword evidence="1" id="KW-0812">Transmembrane</keyword>
<dbReference type="OrthoDB" id="108365at2759"/>
<dbReference type="InterPro" id="IPR001697">
    <property type="entry name" value="Pyr_Knase"/>
</dbReference>
<dbReference type="GO" id="GO:0004743">
    <property type="term" value="F:pyruvate kinase activity"/>
    <property type="evidence" value="ECO:0007669"/>
    <property type="project" value="InterPro"/>
</dbReference>